<dbReference type="Proteomes" id="UP001174936">
    <property type="component" value="Unassembled WGS sequence"/>
</dbReference>
<evidence type="ECO:0000313" key="3">
    <source>
        <dbReference type="Proteomes" id="UP001174936"/>
    </source>
</evidence>
<feature type="region of interest" description="Disordered" evidence="1">
    <location>
        <begin position="138"/>
        <end position="185"/>
    </location>
</feature>
<proteinExistence type="predicted"/>
<accession>A0AA39YPM0</accession>
<protein>
    <submittedName>
        <fullName evidence="2">Uncharacterized protein</fullName>
    </submittedName>
</protein>
<keyword evidence="3" id="KW-1185">Reference proteome</keyword>
<reference evidence="2" key="1">
    <citation type="submission" date="2023-06" db="EMBL/GenBank/DDBJ databases">
        <title>Genome-scale phylogeny and comparative genomics of the fungal order Sordariales.</title>
        <authorList>
            <consortium name="Lawrence Berkeley National Laboratory"/>
            <person name="Hensen N."/>
            <person name="Bonometti L."/>
            <person name="Westerberg I."/>
            <person name="Brannstrom I.O."/>
            <person name="Guillou S."/>
            <person name="Cros-Aarteil S."/>
            <person name="Calhoun S."/>
            <person name="Haridas S."/>
            <person name="Kuo A."/>
            <person name="Mondo S."/>
            <person name="Pangilinan J."/>
            <person name="Riley R."/>
            <person name="Labutti K."/>
            <person name="Andreopoulos B."/>
            <person name="Lipzen A."/>
            <person name="Chen C."/>
            <person name="Yanf M."/>
            <person name="Daum C."/>
            <person name="Ng V."/>
            <person name="Clum A."/>
            <person name="Steindorff A."/>
            <person name="Ohm R."/>
            <person name="Martin F."/>
            <person name="Silar P."/>
            <person name="Natvig D."/>
            <person name="Lalanne C."/>
            <person name="Gautier V."/>
            <person name="Ament-Velasquez S.L."/>
            <person name="Kruys A."/>
            <person name="Hutchinson M.I."/>
            <person name="Powell A.J."/>
            <person name="Barry K."/>
            <person name="Miller A.N."/>
            <person name="Grigoriev I.V."/>
            <person name="Debuchy R."/>
            <person name="Gladieux P."/>
            <person name="Thoren M.H."/>
            <person name="Johannesson H."/>
        </authorList>
    </citation>
    <scope>NUCLEOTIDE SEQUENCE</scope>
    <source>
        <strain evidence="2">SMH2532-1</strain>
    </source>
</reference>
<dbReference type="EMBL" id="JAULSV010000001">
    <property type="protein sequence ID" value="KAK0655451.1"/>
    <property type="molecule type" value="Genomic_DNA"/>
</dbReference>
<name>A0AA39YPM0_9PEZI</name>
<gene>
    <name evidence="2" type="ORF">B0T16DRAFT_12531</name>
</gene>
<feature type="compositionally biased region" description="Basic residues" evidence="1">
    <location>
        <begin position="162"/>
        <end position="173"/>
    </location>
</feature>
<evidence type="ECO:0000313" key="2">
    <source>
        <dbReference type="EMBL" id="KAK0655451.1"/>
    </source>
</evidence>
<comment type="caution">
    <text evidence="2">The sequence shown here is derived from an EMBL/GenBank/DDBJ whole genome shotgun (WGS) entry which is preliminary data.</text>
</comment>
<evidence type="ECO:0000256" key="1">
    <source>
        <dbReference type="SAM" id="MobiDB-lite"/>
    </source>
</evidence>
<sequence>MGFLVSSRLYLQGGGGLRTSEWPTVATDHGAGRSHFARGDLPPCAPSVHQTPLLVAGCGRPSPRRLSGWLCLHLARAAHAQARTQIKQAHIELARPPTPRPARQSFTDNLTRCLSGLVGPTILLDNYPAPPSNLLSSAPCCQADPSPSDLQNVTAAEPAHKPDRRRRRTKQRPMGRDTIDRSNMSAPSIAELGAASPSPPPCVHSTSKTIEISGGLLCENSQRDPKDPPGEAVVRSSKAEYVGTYAVGGNRRIRREDLVYPW</sequence>
<dbReference type="AlphaFoldDB" id="A0AA39YPM0"/>
<organism evidence="2 3">
    <name type="scientific">Cercophora newfieldiana</name>
    <dbReference type="NCBI Taxonomy" id="92897"/>
    <lineage>
        <taxon>Eukaryota</taxon>
        <taxon>Fungi</taxon>
        <taxon>Dikarya</taxon>
        <taxon>Ascomycota</taxon>
        <taxon>Pezizomycotina</taxon>
        <taxon>Sordariomycetes</taxon>
        <taxon>Sordariomycetidae</taxon>
        <taxon>Sordariales</taxon>
        <taxon>Lasiosphaeriaceae</taxon>
        <taxon>Cercophora</taxon>
    </lineage>
</organism>